<evidence type="ECO:0000313" key="14">
    <source>
        <dbReference type="Proteomes" id="UP001430954"/>
    </source>
</evidence>
<dbReference type="PANTHER" id="PTHR30069">
    <property type="entry name" value="TONB-DEPENDENT OUTER MEMBRANE RECEPTOR"/>
    <property type="match status" value="1"/>
</dbReference>
<keyword evidence="4 8" id="KW-0812">Transmembrane</keyword>
<keyword evidence="10" id="KW-0732">Signal</keyword>
<dbReference type="Gene3D" id="2.170.130.10">
    <property type="entry name" value="TonB-dependent receptor, plug domain"/>
    <property type="match status" value="1"/>
</dbReference>
<dbReference type="PROSITE" id="PS52016">
    <property type="entry name" value="TONB_DEPENDENT_REC_3"/>
    <property type="match status" value="1"/>
</dbReference>
<dbReference type="SUPFAM" id="SSF56935">
    <property type="entry name" value="Porins"/>
    <property type="match status" value="1"/>
</dbReference>
<dbReference type="InterPro" id="IPR036942">
    <property type="entry name" value="Beta-barrel_TonB_sf"/>
</dbReference>
<feature type="signal peptide" evidence="10">
    <location>
        <begin position="1"/>
        <end position="17"/>
    </location>
</feature>
<evidence type="ECO:0000256" key="1">
    <source>
        <dbReference type="ARBA" id="ARBA00004571"/>
    </source>
</evidence>
<proteinExistence type="inferred from homology"/>
<evidence type="ECO:0000259" key="11">
    <source>
        <dbReference type="Pfam" id="PF00593"/>
    </source>
</evidence>
<keyword evidence="14" id="KW-1185">Reference proteome</keyword>
<protein>
    <submittedName>
        <fullName evidence="13">TonB-dependent receptor</fullName>
    </submittedName>
</protein>
<evidence type="ECO:0000259" key="12">
    <source>
        <dbReference type="Pfam" id="PF07715"/>
    </source>
</evidence>
<dbReference type="Pfam" id="PF07715">
    <property type="entry name" value="Plug"/>
    <property type="match status" value="1"/>
</dbReference>
<sequence>MRLATCLALALPMRAYAQDAAPDAATLDRVQVIGASRPLSRFPGAVDTVDGADLRNGQAQVNLSEALSRVPGVTVRNRGNYAQDLQVQSRGFGARSTFGIRGLELLVDGIPASAADGQGQAANFALSSLDRIEVLRGPLALQYGNAAGGAIVGYTEPGDRRAHEATAWLGSHGSHRVGVRTDLPGDDARWRSRWHASHFATDGERPHSRAERLHAGAVGEWQATPSGRLRLVADVLSQPWTQDPLGLTRAAWERDPHGTDPVALRFNTRKRIDNRQAGVQWDVQDDRREWWLHGHGIARDIEQYLSIPPVAQAAPTSAGGVIDLSRRSTGVDAGHRWIGARAALSLGVSLSRLDEARRGYENFVGNQFGVRGALRRDEDNRVDSRDVHGTVDFALAEAWTLLAGVRHIRLDFESRDRYVTPGNGDDSGALAFRETSGSVGLARAFGDGEVFASVGRGFETPTVNELAYRPDGGAGFNRLDAARFDSGEGGLRWRWPGARIGATVYRIDGRDEIVPADSRAGRSSFANAGRTRRDGVELSIAADLSPGWSYAIAANALDATFRDAYTYSATSGGTTEIRTVAAGNRVPGIPRTDAFVELAWREGSGTWGAALEARASGPVAVDDRNTDATPGYARFDLRLEWRPRARGWFGFARVDNLLDRDHVGSVIVNDGNGRFFEPGPGRALMVGLGWRDVAVE</sequence>
<evidence type="ECO:0000313" key="13">
    <source>
        <dbReference type="EMBL" id="MBZ4039889.1"/>
    </source>
</evidence>
<comment type="caution">
    <text evidence="13">The sequence shown here is derived from an EMBL/GenBank/DDBJ whole genome shotgun (WGS) entry which is preliminary data.</text>
</comment>
<organism evidence="13 14">
    <name type="scientific">Novilysobacter selenitireducens</name>
    <dbReference type="NCBI Taxonomy" id="2872639"/>
    <lineage>
        <taxon>Bacteria</taxon>
        <taxon>Pseudomonadati</taxon>
        <taxon>Pseudomonadota</taxon>
        <taxon>Gammaproteobacteria</taxon>
        <taxon>Lysobacterales</taxon>
        <taxon>Lysobacteraceae</taxon>
        <taxon>Novilysobacter</taxon>
    </lineage>
</organism>
<keyword evidence="2 8" id="KW-0813">Transport</keyword>
<dbReference type="PANTHER" id="PTHR30069:SF28">
    <property type="entry name" value="TONB-DEPENDENT RECEPTOR YNCD-RELATED"/>
    <property type="match status" value="1"/>
</dbReference>
<keyword evidence="3 8" id="KW-1134">Transmembrane beta strand</keyword>
<comment type="subcellular location">
    <subcellularLocation>
        <location evidence="1 8">Cell outer membrane</location>
        <topology evidence="1 8">Multi-pass membrane protein</topology>
    </subcellularLocation>
</comment>
<keyword evidence="13" id="KW-0675">Receptor</keyword>
<keyword evidence="6 8" id="KW-0472">Membrane</keyword>
<evidence type="ECO:0000256" key="8">
    <source>
        <dbReference type="PROSITE-ProRule" id="PRU01360"/>
    </source>
</evidence>
<dbReference type="Pfam" id="PF00593">
    <property type="entry name" value="TonB_dep_Rec_b-barrel"/>
    <property type="match status" value="1"/>
</dbReference>
<evidence type="ECO:0000256" key="7">
    <source>
        <dbReference type="ARBA" id="ARBA00023237"/>
    </source>
</evidence>
<evidence type="ECO:0000256" key="5">
    <source>
        <dbReference type="ARBA" id="ARBA00023077"/>
    </source>
</evidence>
<evidence type="ECO:0000256" key="4">
    <source>
        <dbReference type="ARBA" id="ARBA00022692"/>
    </source>
</evidence>
<accession>A0ABS7T7N2</accession>
<evidence type="ECO:0000256" key="10">
    <source>
        <dbReference type="SAM" id="SignalP"/>
    </source>
</evidence>
<dbReference type="InterPro" id="IPR037066">
    <property type="entry name" value="Plug_dom_sf"/>
</dbReference>
<comment type="similarity">
    <text evidence="8 9">Belongs to the TonB-dependent receptor family.</text>
</comment>
<feature type="chain" id="PRO_5045758112" evidence="10">
    <location>
        <begin position="18"/>
        <end position="696"/>
    </location>
</feature>
<feature type="domain" description="TonB-dependent receptor plug" evidence="12">
    <location>
        <begin position="40"/>
        <end position="149"/>
    </location>
</feature>
<evidence type="ECO:0000256" key="2">
    <source>
        <dbReference type="ARBA" id="ARBA00022448"/>
    </source>
</evidence>
<dbReference type="InterPro" id="IPR039426">
    <property type="entry name" value="TonB-dep_rcpt-like"/>
</dbReference>
<dbReference type="Proteomes" id="UP001430954">
    <property type="component" value="Unassembled WGS sequence"/>
</dbReference>
<dbReference type="InterPro" id="IPR000531">
    <property type="entry name" value="Beta-barrel_TonB"/>
</dbReference>
<reference evidence="13 14" key="1">
    <citation type="submission" date="2021-09" db="EMBL/GenBank/DDBJ databases">
        <title>Lysobacter sp. 13A isolated from the river sediment.</title>
        <authorList>
            <person name="Liu H."/>
            <person name="Li S."/>
            <person name="Mao S."/>
        </authorList>
    </citation>
    <scope>NUCLEOTIDE SEQUENCE [LARGE SCALE GENOMIC DNA]</scope>
    <source>
        <strain evidence="13 14">13A</strain>
    </source>
</reference>
<feature type="domain" description="TonB-dependent receptor-like beta-barrel" evidence="11">
    <location>
        <begin position="256"/>
        <end position="657"/>
    </location>
</feature>
<evidence type="ECO:0000256" key="6">
    <source>
        <dbReference type="ARBA" id="ARBA00023136"/>
    </source>
</evidence>
<name>A0ABS7T7N2_9GAMM</name>
<dbReference type="EMBL" id="JAINZW010000004">
    <property type="protein sequence ID" value="MBZ4039889.1"/>
    <property type="molecule type" value="Genomic_DNA"/>
</dbReference>
<gene>
    <name evidence="13" type="ORF">K6753_10130</name>
</gene>
<dbReference type="RefSeq" id="WP_223676331.1">
    <property type="nucleotide sequence ID" value="NZ_JAINZW010000004.1"/>
</dbReference>
<keyword evidence="5 9" id="KW-0798">TonB box</keyword>
<keyword evidence="7 8" id="KW-0998">Cell outer membrane</keyword>
<evidence type="ECO:0000256" key="9">
    <source>
        <dbReference type="RuleBase" id="RU003357"/>
    </source>
</evidence>
<dbReference type="InterPro" id="IPR012910">
    <property type="entry name" value="Plug_dom"/>
</dbReference>
<dbReference type="Gene3D" id="2.40.170.20">
    <property type="entry name" value="TonB-dependent receptor, beta-barrel domain"/>
    <property type="match status" value="1"/>
</dbReference>
<evidence type="ECO:0000256" key="3">
    <source>
        <dbReference type="ARBA" id="ARBA00022452"/>
    </source>
</evidence>